<accession>A0A934VLX9</accession>
<comment type="caution">
    <text evidence="1">The sequence shown here is derived from an EMBL/GenBank/DDBJ whole genome shotgun (WGS) entry which is preliminary data.</text>
</comment>
<organism evidence="1 2">
    <name type="scientific">Roseibacillus ishigakijimensis</name>
    <dbReference type="NCBI Taxonomy" id="454146"/>
    <lineage>
        <taxon>Bacteria</taxon>
        <taxon>Pseudomonadati</taxon>
        <taxon>Verrucomicrobiota</taxon>
        <taxon>Verrucomicrobiia</taxon>
        <taxon>Verrucomicrobiales</taxon>
        <taxon>Verrucomicrobiaceae</taxon>
        <taxon>Roseibacillus</taxon>
    </lineage>
</organism>
<gene>
    <name evidence="1" type="ORF">JIN78_13905</name>
</gene>
<reference evidence="1" key="1">
    <citation type="submission" date="2021-01" db="EMBL/GenBank/DDBJ databases">
        <title>Modified the classification status of verrucomicrobia.</title>
        <authorList>
            <person name="Feng X."/>
        </authorList>
    </citation>
    <scope>NUCLEOTIDE SEQUENCE</scope>
    <source>
        <strain evidence="1">KCTC 12986</strain>
    </source>
</reference>
<dbReference type="EMBL" id="JAENIO010000042">
    <property type="protein sequence ID" value="MBK1835159.1"/>
    <property type="molecule type" value="Genomic_DNA"/>
</dbReference>
<dbReference type="Pfam" id="PF09957">
    <property type="entry name" value="VapB_antitoxin"/>
    <property type="match status" value="1"/>
</dbReference>
<sequence>MRTTVNLDESVVEKARKLFGSLKTSELIDKALREMVQREAARRLADLGGSAPGASAPKRLSA</sequence>
<evidence type="ECO:0000313" key="1">
    <source>
        <dbReference type="EMBL" id="MBK1835159.1"/>
    </source>
</evidence>
<dbReference type="Proteomes" id="UP000604083">
    <property type="component" value="Unassembled WGS sequence"/>
</dbReference>
<keyword evidence="2" id="KW-1185">Reference proteome</keyword>
<dbReference type="RefSeq" id="WP_200392592.1">
    <property type="nucleotide sequence ID" value="NZ_JAENIO010000042.1"/>
</dbReference>
<evidence type="ECO:0000313" key="2">
    <source>
        <dbReference type="Proteomes" id="UP000604083"/>
    </source>
</evidence>
<protein>
    <submittedName>
        <fullName evidence="1">Type II toxin-antitoxin system VapB family antitoxin</fullName>
    </submittedName>
</protein>
<dbReference type="AlphaFoldDB" id="A0A934VLX9"/>
<name>A0A934VLX9_9BACT</name>
<proteinExistence type="predicted"/>
<dbReference type="InterPro" id="IPR019239">
    <property type="entry name" value="VapB_antitoxin"/>
</dbReference>